<dbReference type="Gene3D" id="1.10.510.10">
    <property type="entry name" value="Transferase(Phosphotransferase) domain 1"/>
    <property type="match status" value="1"/>
</dbReference>
<dbReference type="InterPro" id="IPR008271">
    <property type="entry name" value="Ser/Thr_kinase_AS"/>
</dbReference>
<dbReference type="InterPro" id="IPR000719">
    <property type="entry name" value="Prot_kinase_dom"/>
</dbReference>
<dbReference type="EMBL" id="CP003012">
    <property type="protein sequence ID" value="AEO69540.1"/>
    <property type="molecule type" value="Genomic_DNA"/>
</dbReference>
<protein>
    <recommendedName>
        <fullName evidence="2">Protein kinase domain-containing protein</fullName>
    </recommendedName>
</protein>
<evidence type="ECO:0000256" key="1">
    <source>
        <dbReference type="SAM" id="MobiDB-lite"/>
    </source>
</evidence>
<dbReference type="OrthoDB" id="5979581at2759"/>
<dbReference type="KEGG" id="ttt:THITE_2155823"/>
<name>G2R9J6_THETT</name>
<reference evidence="3 4" key="1">
    <citation type="journal article" date="2011" name="Nat. Biotechnol.">
        <title>Comparative genomic analysis of the thermophilic biomass-degrading fungi Myceliophthora thermophila and Thielavia terrestris.</title>
        <authorList>
            <person name="Berka R.M."/>
            <person name="Grigoriev I.V."/>
            <person name="Otillar R."/>
            <person name="Salamov A."/>
            <person name="Grimwood J."/>
            <person name="Reid I."/>
            <person name="Ishmael N."/>
            <person name="John T."/>
            <person name="Darmond C."/>
            <person name="Moisan M.-C."/>
            <person name="Henrissat B."/>
            <person name="Coutinho P.M."/>
            <person name="Lombard V."/>
            <person name="Natvig D.O."/>
            <person name="Lindquist E."/>
            <person name="Schmutz J."/>
            <person name="Lucas S."/>
            <person name="Harris P."/>
            <person name="Powlowski J."/>
            <person name="Bellemare A."/>
            <person name="Taylor D."/>
            <person name="Butler G."/>
            <person name="de Vries R.P."/>
            <person name="Allijn I.E."/>
            <person name="van den Brink J."/>
            <person name="Ushinsky S."/>
            <person name="Storms R."/>
            <person name="Powell A.J."/>
            <person name="Paulsen I.T."/>
            <person name="Elbourne L.D.H."/>
            <person name="Baker S.E."/>
            <person name="Magnuson J."/>
            <person name="LaBoissiere S."/>
            <person name="Clutterbuck A.J."/>
            <person name="Martinez D."/>
            <person name="Wogulis M."/>
            <person name="de Leon A.L."/>
            <person name="Rey M.W."/>
            <person name="Tsang A."/>
        </authorList>
    </citation>
    <scope>NUCLEOTIDE SEQUENCE [LARGE SCALE GENOMIC DNA]</scope>
    <source>
        <strain evidence="4">ATCC 38088 / NRRL 8126</strain>
    </source>
</reference>
<accession>G2R9J6</accession>
<dbReference type="GO" id="GO:0004674">
    <property type="term" value="F:protein serine/threonine kinase activity"/>
    <property type="evidence" value="ECO:0007669"/>
    <property type="project" value="TreeGrafter"/>
</dbReference>
<dbReference type="RefSeq" id="XP_003655876.1">
    <property type="nucleotide sequence ID" value="XM_003655828.1"/>
</dbReference>
<gene>
    <name evidence="3" type="ORF">THITE_2155823</name>
</gene>
<feature type="compositionally biased region" description="Basic and acidic residues" evidence="1">
    <location>
        <begin position="321"/>
        <end position="330"/>
    </location>
</feature>
<dbReference type="eggNOG" id="KOG0578">
    <property type="taxonomic scope" value="Eukaryota"/>
</dbReference>
<dbReference type="PROSITE" id="PS50011">
    <property type="entry name" value="PROTEIN_KINASE_DOM"/>
    <property type="match status" value="1"/>
</dbReference>
<dbReference type="InterPro" id="IPR011009">
    <property type="entry name" value="Kinase-like_dom_sf"/>
</dbReference>
<dbReference type="PROSITE" id="PS00108">
    <property type="entry name" value="PROTEIN_KINASE_ST"/>
    <property type="match status" value="1"/>
</dbReference>
<dbReference type="PANTHER" id="PTHR44167">
    <property type="entry name" value="OVARIAN-SPECIFIC SERINE/THREONINE-PROTEIN KINASE LOK-RELATED"/>
    <property type="match status" value="1"/>
</dbReference>
<dbReference type="Proteomes" id="UP000008181">
    <property type="component" value="Chromosome 4"/>
</dbReference>
<dbReference type="GO" id="GO:0005634">
    <property type="term" value="C:nucleus"/>
    <property type="evidence" value="ECO:0007669"/>
    <property type="project" value="TreeGrafter"/>
</dbReference>
<dbReference type="GeneID" id="11519951"/>
<evidence type="ECO:0000313" key="4">
    <source>
        <dbReference type="Proteomes" id="UP000008181"/>
    </source>
</evidence>
<sequence>MTTAALNIGQRLRGRLGTYTLTRQLYETVWLASNTQQEPVIIKAIRHARLENERQILKRFPDATVPFRALIDEIQEPRDPPALVLKHYDSHVGEVADKKGLSAREIRHVARRVLEALRILHENGYVHTDVKPDNIMVNLSPSEGGDGNMRFKDACLADFGNTVSVDSEYAVNGYPLGTPIFRSPETTLILPFGPPADVWSFGATLISLLYGEGFDIFRPDVPVDHELYVDKILTRFHQFFGPYPKTYLTLPGINDEVLELLIHIISTFPPEQRKPFQLASRTEISHRDRDFICKIMKLDPRDRPTVQELLDDDWFQEEVEEHEHGNEREAAGGSETT</sequence>
<dbReference type="SMART" id="SM00220">
    <property type="entry name" value="S_TKc"/>
    <property type="match status" value="1"/>
</dbReference>
<organism evidence="3 4">
    <name type="scientific">Thermothielavioides terrestris (strain ATCC 38088 / NRRL 8126)</name>
    <name type="common">Thielavia terrestris</name>
    <dbReference type="NCBI Taxonomy" id="578455"/>
    <lineage>
        <taxon>Eukaryota</taxon>
        <taxon>Fungi</taxon>
        <taxon>Dikarya</taxon>
        <taxon>Ascomycota</taxon>
        <taxon>Pezizomycotina</taxon>
        <taxon>Sordariomycetes</taxon>
        <taxon>Sordariomycetidae</taxon>
        <taxon>Sordariales</taxon>
        <taxon>Chaetomiaceae</taxon>
        <taxon>Thermothielavioides</taxon>
        <taxon>Thermothielavioides terrestris</taxon>
    </lineage>
</organism>
<dbReference type="HOGENOM" id="CLU_076146_0_0_1"/>
<evidence type="ECO:0000259" key="2">
    <source>
        <dbReference type="PROSITE" id="PS50011"/>
    </source>
</evidence>
<dbReference type="Pfam" id="PF00069">
    <property type="entry name" value="Pkinase"/>
    <property type="match status" value="1"/>
</dbReference>
<dbReference type="PANTHER" id="PTHR44167:SF24">
    <property type="entry name" value="SERINE_THREONINE-PROTEIN KINASE CHK2"/>
    <property type="match status" value="1"/>
</dbReference>
<dbReference type="GO" id="GO:0005524">
    <property type="term" value="F:ATP binding"/>
    <property type="evidence" value="ECO:0007669"/>
    <property type="project" value="InterPro"/>
</dbReference>
<dbReference type="SUPFAM" id="SSF56112">
    <property type="entry name" value="Protein kinase-like (PK-like)"/>
    <property type="match status" value="1"/>
</dbReference>
<feature type="region of interest" description="Disordered" evidence="1">
    <location>
        <begin position="316"/>
        <end position="337"/>
    </location>
</feature>
<evidence type="ECO:0000313" key="3">
    <source>
        <dbReference type="EMBL" id="AEO69540.1"/>
    </source>
</evidence>
<dbReference type="GO" id="GO:0044773">
    <property type="term" value="P:mitotic DNA damage checkpoint signaling"/>
    <property type="evidence" value="ECO:0007669"/>
    <property type="project" value="TreeGrafter"/>
</dbReference>
<keyword evidence="4" id="KW-1185">Reference proteome</keyword>
<proteinExistence type="predicted"/>
<feature type="domain" description="Protein kinase" evidence="2">
    <location>
        <begin position="1"/>
        <end position="315"/>
    </location>
</feature>
<dbReference type="AlphaFoldDB" id="G2R9J6"/>
<dbReference type="STRING" id="578455.G2R9J6"/>